<dbReference type="EMBL" id="FOFJ01000011">
    <property type="protein sequence ID" value="SEQ43529.1"/>
    <property type="molecule type" value="Genomic_DNA"/>
</dbReference>
<proteinExistence type="predicted"/>
<gene>
    <name evidence="3" type="ORF">SAMN04244573_01568</name>
    <name evidence="2" type="ORF">SAMN04244579_00950</name>
</gene>
<organism evidence="3 5">
    <name type="scientific">Azotobacter beijerinckii</name>
    <dbReference type="NCBI Taxonomy" id="170623"/>
    <lineage>
        <taxon>Bacteria</taxon>
        <taxon>Pseudomonadati</taxon>
        <taxon>Pseudomonadota</taxon>
        <taxon>Gammaproteobacteria</taxon>
        <taxon>Pseudomonadales</taxon>
        <taxon>Pseudomonadaceae</taxon>
        <taxon>Azotobacter</taxon>
    </lineage>
</organism>
<accession>A0A1H9G0D7</accession>
<sequence length="156" mass="16223">MNVELTVTMKDDVRRLMQQIDNSPSAYREFAGSATAGQASPWTLLQAVLHTDGSAEAPAPTPALPETASWPTPAHLAVGNAPATAPAESSFSPRTAAPLPPTAVSPAQGIPERPQESAGNPFGKLFRNASANGGDAHREKAEGSLKSLLREIGSCR</sequence>
<protein>
    <submittedName>
        <fullName evidence="3">Uncharacterized protein</fullName>
    </submittedName>
</protein>
<feature type="region of interest" description="Disordered" evidence="1">
    <location>
        <begin position="51"/>
        <end position="156"/>
    </location>
</feature>
<dbReference type="EMBL" id="FNYO01000008">
    <property type="protein sequence ID" value="SEI52002.1"/>
    <property type="molecule type" value="Genomic_DNA"/>
</dbReference>
<dbReference type="Proteomes" id="UP000199267">
    <property type="component" value="Unassembled WGS sequence"/>
</dbReference>
<evidence type="ECO:0000313" key="3">
    <source>
        <dbReference type="EMBL" id="SEQ43529.1"/>
    </source>
</evidence>
<dbReference type="Proteomes" id="UP000199005">
    <property type="component" value="Unassembled WGS sequence"/>
</dbReference>
<evidence type="ECO:0000256" key="1">
    <source>
        <dbReference type="SAM" id="MobiDB-lite"/>
    </source>
</evidence>
<name>A0A1H9G0D7_9GAMM</name>
<evidence type="ECO:0000313" key="5">
    <source>
        <dbReference type="Proteomes" id="UP000199267"/>
    </source>
</evidence>
<evidence type="ECO:0000313" key="4">
    <source>
        <dbReference type="Proteomes" id="UP000199005"/>
    </source>
</evidence>
<dbReference type="STRING" id="170623.SAMN04244579_00950"/>
<reference evidence="4 5" key="1">
    <citation type="submission" date="2016-10" db="EMBL/GenBank/DDBJ databases">
        <authorList>
            <person name="de Groot N.N."/>
        </authorList>
    </citation>
    <scope>NUCLEOTIDE SEQUENCE [LARGE SCALE GENOMIC DNA]</scope>
    <source>
        <strain evidence="2 4">DSM 1041</strain>
        <strain evidence="3 5">DSM 378</strain>
    </source>
</reference>
<evidence type="ECO:0000313" key="2">
    <source>
        <dbReference type="EMBL" id="SEI52002.1"/>
    </source>
</evidence>
<dbReference type="AlphaFoldDB" id="A0A1H9G0D7"/>